<dbReference type="STRING" id="38772.ENSGAGP00000001334"/>
<dbReference type="GO" id="GO:0051020">
    <property type="term" value="F:GTPase binding"/>
    <property type="evidence" value="ECO:0007669"/>
    <property type="project" value="TreeGrafter"/>
</dbReference>
<reference evidence="5" key="1">
    <citation type="journal article" date="2017" name="PLoS ONE">
        <title>The Agassiz's desert tortoise genome provides a resource for the conservation of a threatened species.</title>
        <authorList>
            <person name="Tollis M."/>
            <person name="DeNardo D.F."/>
            <person name="Cornelius J.A."/>
            <person name="Dolby G.A."/>
            <person name="Edwards T."/>
            <person name="Henen B.T."/>
            <person name="Karl A.E."/>
            <person name="Murphy R.W."/>
            <person name="Kusumi K."/>
        </authorList>
    </citation>
    <scope>NUCLEOTIDE SEQUENCE [LARGE SCALE GENOMIC DNA]</scope>
</reference>
<dbReference type="CDD" id="cd15472">
    <property type="entry name" value="Myo5p-like_CBD_Rasip1"/>
    <property type="match status" value="1"/>
</dbReference>
<keyword evidence="5" id="KW-1185">Reference proteome</keyword>
<dbReference type="GO" id="GO:0007165">
    <property type="term" value="P:signal transduction"/>
    <property type="evidence" value="ECO:0007669"/>
    <property type="project" value="InterPro"/>
</dbReference>
<dbReference type="PANTHER" id="PTHR16027">
    <property type="entry name" value="DILUTE DOMAIN-CONTAINING PROTEIN YPR089W"/>
    <property type="match status" value="1"/>
</dbReference>
<dbReference type="InterPro" id="IPR000159">
    <property type="entry name" value="RA_dom"/>
</dbReference>
<evidence type="ECO:0000313" key="4">
    <source>
        <dbReference type="Ensembl" id="ENSGAGP00000001334.1"/>
    </source>
</evidence>
<dbReference type="Gene3D" id="3.10.20.90">
    <property type="entry name" value="Phosphatidylinositol 3-kinase Catalytic Subunit, Chain A, domain 1"/>
    <property type="match status" value="1"/>
</dbReference>
<dbReference type="InterPro" id="IPR002710">
    <property type="entry name" value="Dilute_dom"/>
</dbReference>
<dbReference type="SMART" id="SM00314">
    <property type="entry name" value="RA"/>
    <property type="match status" value="1"/>
</dbReference>
<feature type="region of interest" description="Disordered" evidence="1">
    <location>
        <begin position="249"/>
        <end position="344"/>
    </location>
</feature>
<dbReference type="AlphaFoldDB" id="A0A452GIC7"/>
<sequence length="936" mass="103278">MAVSPQVPGAPGTMFSEERKEGSPRFGKLHFPVGLWINSPKKHFVKMSRRWPSVGSVRSTSSDTASRGSETVELRPPGKAKAGRHKRLSNLFHRSTSSGAGVGGGRWGSEKKLADLIDPVPEDLVELSSQPQLPGILKIFGGAISRGANYKSVLATPRSTARQLVREALERYGVAPEEEEGGYVLCDVVGRFEGPGGAWQAEHLRPVGDTERPLVLQDVWKPKAGLSRRFEVRRRCEVERVGEAEDNETAGINAQARRLQKSRSRAASGGPAPKERADNLSLRRSISDMNLSARKRRERKAVLSVAGTEVGPAGEEQEGEVAPAQEAAPADGGAKSGEAEDSADGANLEQLSQCLIQPPTQHPYFLLLLGCDKQDFVIYVMTRRRHVFGRRPQPDKGGYVDTFLCAPDILPRHCCVREAEPAPGPALVRPFRGAAVTLNGGALVREAELHPGDLLGLGQHFLFMYKDPRSPQPRPAWLPRPWVSPGLAGAFSCQACGRSLQERQDAFQAYVESREPELRYRPQEEEALLREIVRLQGATAFNLAPAFLLGLCLEHSTRVLEPSHFPRLVARMAQLIKEAVWEKIKEVGDRQPENQQDKGQVGVLSIEEVAADLRPLMLWMANAMELLNLVQKKVLDMEKELDLEGSSHDALLSSDLETCDDAMAVLDEVIMSTFQQSVYYLTKTLYSALPALLDSNPFTAAADLSHAQELSTMPEGIRGTLAIYQATLELTRECELHPDLVSQTFGYLFFFSNASLFNTLMERGTGGPFYQWAKAVQIRTNLDLVLDWLQGVGLGDIAAEFFRKLSTTANLLCVPKTSLVKATWSRLRSDYPALTPAQLHHVLSNYHLGLGRPYPEGWSPPPEEREEMANSEIFESFSDHPPLILPSEGFRLCPAAPVMDDALHHQLCRLRRFLWDLEQASLPANQRAAHGLEGGQ</sequence>
<feature type="domain" description="Ras-associating" evidence="2">
    <location>
        <begin position="133"/>
        <end position="237"/>
    </location>
</feature>
<evidence type="ECO:0000256" key="1">
    <source>
        <dbReference type="SAM" id="MobiDB-lite"/>
    </source>
</evidence>
<dbReference type="InterPro" id="IPR029071">
    <property type="entry name" value="Ubiquitin-like_domsf"/>
</dbReference>
<dbReference type="Gene3D" id="2.60.200.20">
    <property type="match status" value="1"/>
</dbReference>
<dbReference type="GO" id="GO:0035024">
    <property type="term" value="P:negative regulation of Rho protein signal transduction"/>
    <property type="evidence" value="ECO:0007669"/>
    <property type="project" value="TreeGrafter"/>
</dbReference>
<feature type="compositionally biased region" description="Polar residues" evidence="1">
    <location>
        <begin position="56"/>
        <end position="69"/>
    </location>
</feature>
<evidence type="ECO:0000259" key="2">
    <source>
        <dbReference type="PROSITE" id="PS50200"/>
    </source>
</evidence>
<proteinExistence type="predicted"/>
<reference evidence="4" key="2">
    <citation type="submission" date="2025-08" db="UniProtKB">
        <authorList>
            <consortium name="Ensembl"/>
        </authorList>
    </citation>
    <scope>IDENTIFICATION</scope>
</reference>
<dbReference type="InterPro" id="IPR037983">
    <property type="entry name" value="CBD_Rasip1/Radil"/>
</dbReference>
<feature type="region of interest" description="Disordered" evidence="1">
    <location>
        <begin position="1"/>
        <end position="24"/>
    </location>
</feature>
<evidence type="ECO:0000259" key="3">
    <source>
        <dbReference type="PROSITE" id="PS51126"/>
    </source>
</evidence>
<dbReference type="InterPro" id="IPR008984">
    <property type="entry name" value="SMAD_FHA_dom_sf"/>
</dbReference>
<dbReference type="SUPFAM" id="SSF49879">
    <property type="entry name" value="SMAD/FHA domain"/>
    <property type="match status" value="1"/>
</dbReference>
<dbReference type="Pfam" id="PF00788">
    <property type="entry name" value="RA"/>
    <property type="match status" value="1"/>
</dbReference>
<dbReference type="GO" id="GO:0005911">
    <property type="term" value="C:cell-cell junction"/>
    <property type="evidence" value="ECO:0007669"/>
    <property type="project" value="TreeGrafter"/>
</dbReference>
<feature type="region of interest" description="Disordered" evidence="1">
    <location>
        <begin position="51"/>
        <end position="106"/>
    </location>
</feature>
<protein>
    <submittedName>
        <fullName evidence="4">Uncharacterized protein</fullName>
    </submittedName>
</protein>
<feature type="domain" description="Dilute" evidence="3">
    <location>
        <begin position="570"/>
        <end position="886"/>
    </location>
</feature>
<dbReference type="PROSITE" id="PS50200">
    <property type="entry name" value="RA"/>
    <property type="match status" value="1"/>
</dbReference>
<dbReference type="PROSITE" id="PS51126">
    <property type="entry name" value="DILUTE"/>
    <property type="match status" value="1"/>
</dbReference>
<dbReference type="Ensembl" id="ENSGAGT00000001494.1">
    <property type="protein sequence ID" value="ENSGAGP00000001334.1"/>
    <property type="gene ID" value="ENSGAGG00000001069.1"/>
</dbReference>
<evidence type="ECO:0000313" key="5">
    <source>
        <dbReference type="Proteomes" id="UP000291020"/>
    </source>
</evidence>
<dbReference type="PANTHER" id="PTHR16027:SF4">
    <property type="entry name" value="RAS-INTERACTING PROTEIN 1"/>
    <property type="match status" value="1"/>
</dbReference>
<dbReference type="CDD" id="cd17116">
    <property type="entry name" value="RA_Radil_like"/>
    <property type="match status" value="1"/>
</dbReference>
<dbReference type="GO" id="GO:0001525">
    <property type="term" value="P:angiogenesis"/>
    <property type="evidence" value="ECO:0007669"/>
    <property type="project" value="TreeGrafter"/>
</dbReference>
<accession>A0A452GIC7</accession>
<dbReference type="CDD" id="cd22734">
    <property type="entry name" value="FHA_RAIN"/>
    <property type="match status" value="1"/>
</dbReference>
<name>A0A452GIC7_9SAUR</name>
<reference evidence="4" key="3">
    <citation type="submission" date="2025-09" db="UniProtKB">
        <authorList>
            <consortium name="Ensembl"/>
        </authorList>
    </citation>
    <scope>IDENTIFICATION</scope>
</reference>
<organism evidence="4 5">
    <name type="scientific">Gopherus agassizii</name>
    <name type="common">Agassiz's desert tortoise</name>
    <dbReference type="NCBI Taxonomy" id="38772"/>
    <lineage>
        <taxon>Eukaryota</taxon>
        <taxon>Metazoa</taxon>
        <taxon>Chordata</taxon>
        <taxon>Craniata</taxon>
        <taxon>Vertebrata</taxon>
        <taxon>Euteleostomi</taxon>
        <taxon>Archelosauria</taxon>
        <taxon>Testudinata</taxon>
        <taxon>Testudines</taxon>
        <taxon>Cryptodira</taxon>
        <taxon>Durocryptodira</taxon>
        <taxon>Testudinoidea</taxon>
        <taxon>Testudinidae</taxon>
        <taxon>Gopherus</taxon>
    </lineage>
</organism>
<dbReference type="SUPFAM" id="SSF54236">
    <property type="entry name" value="Ubiquitin-like"/>
    <property type="match status" value="1"/>
</dbReference>
<dbReference type="Pfam" id="PF01843">
    <property type="entry name" value="DIL"/>
    <property type="match status" value="1"/>
</dbReference>
<dbReference type="InterPro" id="IPR052072">
    <property type="entry name" value="Vascular_dev_regulator"/>
</dbReference>
<dbReference type="Proteomes" id="UP000291020">
    <property type="component" value="Unassembled WGS sequence"/>
</dbReference>
<dbReference type="SMART" id="SM01132">
    <property type="entry name" value="DIL"/>
    <property type="match status" value="1"/>
</dbReference>